<dbReference type="PRINTS" id="PR00081">
    <property type="entry name" value="GDHRDH"/>
</dbReference>
<dbReference type="PANTHER" id="PTHR43639:SF1">
    <property type="entry name" value="SHORT-CHAIN DEHYDROGENASE_REDUCTASE FAMILY PROTEIN"/>
    <property type="match status" value="1"/>
</dbReference>
<dbReference type="PANTHER" id="PTHR43639">
    <property type="entry name" value="OXIDOREDUCTASE, SHORT-CHAIN DEHYDROGENASE/REDUCTASE FAMILY (AFU_ORTHOLOGUE AFUA_5G02870)"/>
    <property type="match status" value="1"/>
</dbReference>
<gene>
    <name evidence="4" type="primary">fabG_3</name>
    <name evidence="4" type="ORF">Poly30_25020</name>
</gene>
<dbReference type="EC" id="1.1.1.100" evidence="4"/>
<reference evidence="4 5" key="1">
    <citation type="submission" date="2019-02" db="EMBL/GenBank/DDBJ databases">
        <title>Deep-cultivation of Planctomycetes and their phenomic and genomic characterization uncovers novel biology.</title>
        <authorList>
            <person name="Wiegand S."/>
            <person name="Jogler M."/>
            <person name="Boedeker C."/>
            <person name="Pinto D."/>
            <person name="Vollmers J."/>
            <person name="Rivas-Marin E."/>
            <person name="Kohn T."/>
            <person name="Peeters S.H."/>
            <person name="Heuer A."/>
            <person name="Rast P."/>
            <person name="Oberbeckmann S."/>
            <person name="Bunk B."/>
            <person name="Jeske O."/>
            <person name="Meyerdierks A."/>
            <person name="Storesund J.E."/>
            <person name="Kallscheuer N."/>
            <person name="Luecker S."/>
            <person name="Lage O.M."/>
            <person name="Pohl T."/>
            <person name="Merkel B.J."/>
            <person name="Hornburger P."/>
            <person name="Mueller R.-W."/>
            <person name="Bruemmer F."/>
            <person name="Labrenz M."/>
            <person name="Spormann A.M."/>
            <person name="Op den Camp H."/>
            <person name="Overmann J."/>
            <person name="Amann R."/>
            <person name="Jetten M.S.M."/>
            <person name="Mascher T."/>
            <person name="Medema M.H."/>
            <person name="Devos D.P."/>
            <person name="Kaster A.-K."/>
            <person name="Ovreas L."/>
            <person name="Rohde M."/>
            <person name="Galperin M.Y."/>
            <person name="Jogler C."/>
        </authorList>
    </citation>
    <scope>NUCLEOTIDE SEQUENCE [LARGE SCALE GENOMIC DNA]</scope>
    <source>
        <strain evidence="4 5">Poly30</strain>
    </source>
</reference>
<feature type="region of interest" description="Disordered" evidence="3">
    <location>
        <begin position="1"/>
        <end position="23"/>
    </location>
</feature>
<dbReference type="InterPro" id="IPR002347">
    <property type="entry name" value="SDR_fam"/>
</dbReference>
<dbReference type="AlphaFoldDB" id="A0A518ESB7"/>
<accession>A0A518ESB7</accession>
<dbReference type="Gene3D" id="3.40.50.720">
    <property type="entry name" value="NAD(P)-binding Rossmann-like Domain"/>
    <property type="match status" value="1"/>
</dbReference>
<keyword evidence="5" id="KW-1185">Reference proteome</keyword>
<dbReference type="EMBL" id="CP036434">
    <property type="protein sequence ID" value="QDV06983.1"/>
    <property type="molecule type" value="Genomic_DNA"/>
</dbReference>
<evidence type="ECO:0000256" key="2">
    <source>
        <dbReference type="ARBA" id="ARBA00023002"/>
    </source>
</evidence>
<dbReference type="RefSeq" id="WP_419191290.1">
    <property type="nucleotide sequence ID" value="NZ_CP036434.1"/>
</dbReference>
<proteinExistence type="inferred from homology"/>
<dbReference type="CDD" id="cd05233">
    <property type="entry name" value="SDR_c"/>
    <property type="match status" value="1"/>
</dbReference>
<sequence>MKTDTTLNTEALQGRDTPGKEGAGKVALVTGAAQGIGRGIAGELIRRGYLVHAAYHSESKAESTEELVGKGRAHQAELTRAEEAQRLVGAVIERSGRLDVLVHAVGPYLTRPLSETKPADHEAMLQGNLFTAIHMIDAARSPLRESHGAYLFFGCAGLERWRARQVTAAYIASKAALLVTMRALSIEEAEFGVRANMISPGFVPHDGAAEDTLSDDLHKKIPIGRPAEMGEVTEAAAFLVSQAASHIVGQNLEVAGGWML</sequence>
<dbReference type="InterPro" id="IPR036291">
    <property type="entry name" value="NAD(P)-bd_dom_sf"/>
</dbReference>
<dbReference type="Pfam" id="PF13561">
    <property type="entry name" value="adh_short_C2"/>
    <property type="match status" value="1"/>
</dbReference>
<dbReference type="SUPFAM" id="SSF51735">
    <property type="entry name" value="NAD(P)-binding Rossmann-fold domains"/>
    <property type="match status" value="1"/>
</dbReference>
<evidence type="ECO:0000313" key="5">
    <source>
        <dbReference type="Proteomes" id="UP000320390"/>
    </source>
</evidence>
<dbReference type="GO" id="GO:0004316">
    <property type="term" value="F:3-oxoacyl-[acyl-carrier-protein] reductase (NADPH) activity"/>
    <property type="evidence" value="ECO:0007669"/>
    <property type="project" value="UniProtKB-EC"/>
</dbReference>
<evidence type="ECO:0000256" key="1">
    <source>
        <dbReference type="ARBA" id="ARBA00006484"/>
    </source>
</evidence>
<organism evidence="4 5">
    <name type="scientific">Saltatorellus ferox</name>
    <dbReference type="NCBI Taxonomy" id="2528018"/>
    <lineage>
        <taxon>Bacteria</taxon>
        <taxon>Pseudomonadati</taxon>
        <taxon>Planctomycetota</taxon>
        <taxon>Planctomycetia</taxon>
        <taxon>Planctomycetia incertae sedis</taxon>
        <taxon>Saltatorellus</taxon>
    </lineage>
</organism>
<dbReference type="Proteomes" id="UP000320390">
    <property type="component" value="Chromosome"/>
</dbReference>
<evidence type="ECO:0000313" key="4">
    <source>
        <dbReference type="EMBL" id="QDV06983.1"/>
    </source>
</evidence>
<comment type="similarity">
    <text evidence="1">Belongs to the short-chain dehydrogenases/reductases (SDR) family.</text>
</comment>
<feature type="compositionally biased region" description="Polar residues" evidence="3">
    <location>
        <begin position="1"/>
        <end position="11"/>
    </location>
</feature>
<keyword evidence="2 4" id="KW-0560">Oxidoreductase</keyword>
<protein>
    <submittedName>
        <fullName evidence="4">3-oxoacyl-[acyl-carrier-protein] reductase FabG</fullName>
        <ecNumber evidence="4">1.1.1.100</ecNumber>
    </submittedName>
</protein>
<name>A0A518ESB7_9BACT</name>
<evidence type="ECO:0000256" key="3">
    <source>
        <dbReference type="SAM" id="MobiDB-lite"/>
    </source>
</evidence>